<sequence length="300" mass="32682">MASSIPSAPASLPQPEPSGVAAAAPAATAVTAIMPTPSVQIPPLSFALVSTGVYRSGCPMPLNFPFLSKLHLKSIIYLADQDLPVDLQRFVAENNIQVFHFRVQQVRGDNNATGDNTDADADVDDGDGSLLPLENGTGCIASTSAAAAADKDGGSGGTEVPRRSSVISRRGSAAAMIFEEERERKEKKDKDKEKVENDPVSMRLALELLLDNRNFPVLIHSNKGKHRSGVLVACMRKLLQNWAFGSVKLEYYYFAGEKGKADVEFIEKFEPTLRYDERWAPAWLRYCPEEGKLIKVTKDG</sequence>
<protein>
    <submittedName>
        <fullName evidence="2">Uncharacterized protein</fullName>
    </submittedName>
</protein>
<keyword evidence="3" id="KW-1185">Reference proteome</keyword>
<gene>
    <name evidence="2" type="ORF">TWF730_004682</name>
</gene>
<evidence type="ECO:0000256" key="1">
    <source>
        <dbReference type="SAM" id="MobiDB-lite"/>
    </source>
</evidence>
<dbReference type="GO" id="GO:0005737">
    <property type="term" value="C:cytoplasm"/>
    <property type="evidence" value="ECO:0007669"/>
    <property type="project" value="TreeGrafter"/>
</dbReference>
<dbReference type="Pfam" id="PF03162">
    <property type="entry name" value="Y_phosphatase2"/>
    <property type="match status" value="2"/>
</dbReference>
<evidence type="ECO:0000313" key="3">
    <source>
        <dbReference type="Proteomes" id="UP001373714"/>
    </source>
</evidence>
<accession>A0AAV9TYU9</accession>
<comment type="caution">
    <text evidence="2">The sequence shown here is derived from an EMBL/GenBank/DDBJ whole genome shotgun (WGS) entry which is preliminary data.</text>
</comment>
<name>A0AAV9TYU9_9PEZI</name>
<evidence type="ECO:0000313" key="2">
    <source>
        <dbReference type="EMBL" id="KAK6330186.1"/>
    </source>
</evidence>
<proteinExistence type="predicted"/>
<dbReference type="AlphaFoldDB" id="A0AAV9TYU9"/>
<reference evidence="2 3" key="1">
    <citation type="submission" date="2019-10" db="EMBL/GenBank/DDBJ databases">
        <authorList>
            <person name="Palmer J.M."/>
        </authorList>
    </citation>
    <scope>NUCLEOTIDE SEQUENCE [LARGE SCALE GENOMIC DNA]</scope>
    <source>
        <strain evidence="2 3">TWF730</strain>
    </source>
</reference>
<dbReference type="GO" id="GO:0052840">
    <property type="term" value="F:inositol diphosphate tetrakisphosphate diphosphatase activity"/>
    <property type="evidence" value="ECO:0007669"/>
    <property type="project" value="TreeGrafter"/>
</dbReference>
<dbReference type="Gene3D" id="3.90.190.10">
    <property type="entry name" value="Protein tyrosine phosphatase superfamily"/>
    <property type="match status" value="1"/>
</dbReference>
<dbReference type="GO" id="GO:0016791">
    <property type="term" value="F:phosphatase activity"/>
    <property type="evidence" value="ECO:0007669"/>
    <property type="project" value="TreeGrafter"/>
</dbReference>
<dbReference type="InterPro" id="IPR004861">
    <property type="entry name" value="Siw14-like"/>
</dbReference>
<dbReference type="SUPFAM" id="SSF52799">
    <property type="entry name" value="(Phosphotyrosine protein) phosphatases II"/>
    <property type="match status" value="1"/>
</dbReference>
<feature type="region of interest" description="Disordered" evidence="1">
    <location>
        <begin position="147"/>
        <end position="172"/>
    </location>
</feature>
<dbReference type="EMBL" id="JAVHNS010000019">
    <property type="protein sequence ID" value="KAK6330186.1"/>
    <property type="molecule type" value="Genomic_DNA"/>
</dbReference>
<dbReference type="PANTHER" id="PTHR31126">
    <property type="entry name" value="TYROSINE-PROTEIN PHOSPHATASE"/>
    <property type="match status" value="1"/>
</dbReference>
<organism evidence="2 3">
    <name type="scientific">Orbilia blumenaviensis</name>
    <dbReference type="NCBI Taxonomy" id="1796055"/>
    <lineage>
        <taxon>Eukaryota</taxon>
        <taxon>Fungi</taxon>
        <taxon>Dikarya</taxon>
        <taxon>Ascomycota</taxon>
        <taxon>Pezizomycotina</taxon>
        <taxon>Orbiliomycetes</taxon>
        <taxon>Orbiliales</taxon>
        <taxon>Orbiliaceae</taxon>
        <taxon>Orbilia</taxon>
    </lineage>
</organism>
<dbReference type="InterPro" id="IPR029021">
    <property type="entry name" value="Prot-tyrosine_phosphatase-like"/>
</dbReference>
<dbReference type="Proteomes" id="UP001373714">
    <property type="component" value="Unassembled WGS sequence"/>
</dbReference>
<dbReference type="PANTHER" id="PTHR31126:SF74">
    <property type="entry name" value="TYROSINE-PROTEIN PHOSPHATASE-LIKE PROTEIN OCA2"/>
    <property type="match status" value="1"/>
</dbReference>